<keyword evidence="3" id="KW-1185">Reference proteome</keyword>
<name>A0A2J5HE45_9EURO</name>
<feature type="compositionally biased region" description="Basic and acidic residues" evidence="1">
    <location>
        <begin position="120"/>
        <end position="129"/>
    </location>
</feature>
<feature type="compositionally biased region" description="Polar residues" evidence="1">
    <location>
        <begin position="171"/>
        <end position="183"/>
    </location>
</feature>
<dbReference type="EMBL" id="KZ559666">
    <property type="protein sequence ID" value="PLN75043.1"/>
    <property type="molecule type" value="Genomic_DNA"/>
</dbReference>
<reference evidence="3" key="1">
    <citation type="submission" date="2017-12" db="EMBL/GenBank/DDBJ databases">
        <authorList>
            <consortium name="DOE Joint Genome Institute"/>
            <person name="Mondo S.J."/>
            <person name="Kjaerbolling I."/>
            <person name="Vesth T.C."/>
            <person name="Frisvad J.C."/>
            <person name="Nybo J.L."/>
            <person name="Theobald S."/>
            <person name="Kuo A."/>
            <person name="Bowyer P."/>
            <person name="Matsuda Y."/>
            <person name="Lyhne E.K."/>
            <person name="Kogle M.E."/>
            <person name="Clum A."/>
            <person name="Lipzen A."/>
            <person name="Salamov A."/>
            <person name="Ngan C.Y."/>
            <person name="Daum C."/>
            <person name="Chiniquy J."/>
            <person name="Barry K."/>
            <person name="LaButti K."/>
            <person name="Haridas S."/>
            <person name="Simmons B.A."/>
            <person name="Magnuson J.K."/>
            <person name="Mortensen U.H."/>
            <person name="Larsen T.O."/>
            <person name="Grigoriev I.V."/>
            <person name="Baker S.E."/>
            <person name="Andersen M.R."/>
            <person name="Nordberg H.P."/>
            <person name="Cantor M.N."/>
            <person name="Hua S.X."/>
        </authorList>
    </citation>
    <scope>NUCLEOTIDE SEQUENCE [LARGE SCALE GENOMIC DNA]</scope>
    <source>
        <strain evidence="3">IBT 19404</strain>
    </source>
</reference>
<dbReference type="OrthoDB" id="5419162at2759"/>
<evidence type="ECO:0000313" key="3">
    <source>
        <dbReference type="Proteomes" id="UP000235023"/>
    </source>
</evidence>
<feature type="compositionally biased region" description="Polar residues" evidence="1">
    <location>
        <begin position="37"/>
        <end position="73"/>
    </location>
</feature>
<feature type="region of interest" description="Disordered" evidence="1">
    <location>
        <begin position="95"/>
        <end position="200"/>
    </location>
</feature>
<feature type="region of interest" description="Disordered" evidence="1">
    <location>
        <begin position="32"/>
        <end position="74"/>
    </location>
</feature>
<dbReference type="AlphaFoldDB" id="A0A2J5HE45"/>
<evidence type="ECO:0000256" key="1">
    <source>
        <dbReference type="SAM" id="MobiDB-lite"/>
    </source>
</evidence>
<organism evidence="2 3">
    <name type="scientific">Aspergillus taichungensis</name>
    <dbReference type="NCBI Taxonomy" id="482145"/>
    <lineage>
        <taxon>Eukaryota</taxon>
        <taxon>Fungi</taxon>
        <taxon>Dikarya</taxon>
        <taxon>Ascomycota</taxon>
        <taxon>Pezizomycotina</taxon>
        <taxon>Eurotiomycetes</taxon>
        <taxon>Eurotiomycetidae</taxon>
        <taxon>Eurotiales</taxon>
        <taxon>Aspergillaceae</taxon>
        <taxon>Aspergillus</taxon>
        <taxon>Aspergillus subgen. Circumdati</taxon>
    </lineage>
</organism>
<sequence>MASTPTSQSSLKIVSQSEYKLLEEWAPQTLDDYSCVRNDSSPGQERQRNVQTLPKKLQQNPFSRRTRQRSSSVYEEWKAQVSCLRVNNTLSCEPRAALNDGKPSDVNHPTSQAAQASPAESEKTKDHARVVVNKAITNDQKPSPKSARHGGRNPKPSTHNSESHSLEKTNKQPLRTADSNKTAAGNGHPIRPEFAAPNGTRISGADLAKLAIGVETQNGVKVYFLPSFISDPWSGMKSIETMCFPRHDSTPSLEQGVLAVFIGDR</sequence>
<evidence type="ECO:0000313" key="2">
    <source>
        <dbReference type="EMBL" id="PLN75043.1"/>
    </source>
</evidence>
<gene>
    <name evidence="2" type="ORF">BDW42DRAFT_199643</name>
</gene>
<feature type="compositionally biased region" description="Basic and acidic residues" evidence="1">
    <location>
        <begin position="161"/>
        <end position="170"/>
    </location>
</feature>
<dbReference type="Proteomes" id="UP000235023">
    <property type="component" value="Unassembled WGS sequence"/>
</dbReference>
<accession>A0A2J5HE45</accession>
<protein>
    <submittedName>
        <fullName evidence="2">Uncharacterized protein</fullName>
    </submittedName>
</protein>
<proteinExistence type="predicted"/>